<evidence type="ECO:0000259" key="1">
    <source>
        <dbReference type="PROSITE" id="PS50994"/>
    </source>
</evidence>
<dbReference type="GO" id="GO:0015074">
    <property type="term" value="P:DNA integration"/>
    <property type="evidence" value="ECO:0007669"/>
    <property type="project" value="InterPro"/>
</dbReference>
<dbReference type="PANTHER" id="PTHR11439:SF463">
    <property type="entry name" value="REVERSE TRANSCRIPTASE TY1_COPIA-TYPE DOMAIN-CONTAINING PROTEIN"/>
    <property type="match status" value="1"/>
</dbReference>
<dbReference type="Pfam" id="PF07727">
    <property type="entry name" value="RVT_2"/>
    <property type="match status" value="2"/>
</dbReference>
<accession>A0AAW2XYR6</accession>
<evidence type="ECO:0000313" key="2">
    <source>
        <dbReference type="EMBL" id="KAL0459159.1"/>
    </source>
</evidence>
<gene>
    <name evidence="2" type="ORF">Slati_0543100</name>
</gene>
<dbReference type="InterPro" id="IPR013103">
    <property type="entry name" value="RVT_2"/>
</dbReference>
<dbReference type="PANTHER" id="PTHR11439">
    <property type="entry name" value="GAG-POL-RELATED RETROTRANSPOSON"/>
    <property type="match status" value="1"/>
</dbReference>
<reference evidence="2" key="1">
    <citation type="submission" date="2020-06" db="EMBL/GenBank/DDBJ databases">
        <authorList>
            <person name="Li T."/>
            <person name="Hu X."/>
            <person name="Zhang T."/>
            <person name="Song X."/>
            <person name="Zhang H."/>
            <person name="Dai N."/>
            <person name="Sheng W."/>
            <person name="Hou X."/>
            <person name="Wei L."/>
        </authorList>
    </citation>
    <scope>NUCLEOTIDE SEQUENCE</scope>
    <source>
        <strain evidence="2">KEN1</strain>
        <tissue evidence="2">Leaf</tissue>
    </source>
</reference>
<dbReference type="AlphaFoldDB" id="A0AAW2XYR6"/>
<organism evidence="2">
    <name type="scientific">Sesamum latifolium</name>
    <dbReference type="NCBI Taxonomy" id="2727402"/>
    <lineage>
        <taxon>Eukaryota</taxon>
        <taxon>Viridiplantae</taxon>
        <taxon>Streptophyta</taxon>
        <taxon>Embryophyta</taxon>
        <taxon>Tracheophyta</taxon>
        <taxon>Spermatophyta</taxon>
        <taxon>Magnoliopsida</taxon>
        <taxon>eudicotyledons</taxon>
        <taxon>Gunneridae</taxon>
        <taxon>Pentapetalae</taxon>
        <taxon>asterids</taxon>
        <taxon>lamiids</taxon>
        <taxon>Lamiales</taxon>
        <taxon>Pedaliaceae</taxon>
        <taxon>Sesamum</taxon>
    </lineage>
</organism>
<sequence>MDEQTVAELIRGELKKFMESVGPDTFSRTRTDNFDDFSEFLSLECQKFMMEEGINHQRTCTHTPQQNGVVEIKHKHLLQIARALMFQSNMPDMFWSEALLTTTYIINRLPTQPYKRKFDCRAIKAVFLGYALGQKGYSAKAVTVRILLAVAASKNWLLHHIDVNNAFLHDFLEEDIYMEPPEGYQVPECNVCKLKGDSTAAIHDVKTYLNNLFTIKDLGVAKYYLGLEIARSNEGVVVTQTKYIKDLLLDTEMTQSKAVSTPLPTGAVAELVVYSDADWASCLDTRRSLSGFCIFLGSAIISWKTKKQHTVSRSTAEAEYRSMASTTCELIWIYNLLGDLHFHVSTPILLLCDN</sequence>
<dbReference type="Gene3D" id="3.30.420.10">
    <property type="entry name" value="Ribonuclease H-like superfamily/Ribonuclease H"/>
    <property type="match status" value="1"/>
</dbReference>
<dbReference type="InterPro" id="IPR012337">
    <property type="entry name" value="RNaseH-like_sf"/>
</dbReference>
<comment type="caution">
    <text evidence="2">The sequence shown here is derived from an EMBL/GenBank/DDBJ whole genome shotgun (WGS) entry which is preliminary data.</text>
</comment>
<dbReference type="SUPFAM" id="SSF53098">
    <property type="entry name" value="Ribonuclease H-like"/>
    <property type="match status" value="1"/>
</dbReference>
<dbReference type="CDD" id="cd09272">
    <property type="entry name" value="RNase_HI_RT_Ty1"/>
    <property type="match status" value="1"/>
</dbReference>
<reference evidence="2" key="2">
    <citation type="journal article" date="2024" name="Plant">
        <title>Genomic evolution and insights into agronomic trait innovations of Sesamum species.</title>
        <authorList>
            <person name="Miao H."/>
            <person name="Wang L."/>
            <person name="Qu L."/>
            <person name="Liu H."/>
            <person name="Sun Y."/>
            <person name="Le M."/>
            <person name="Wang Q."/>
            <person name="Wei S."/>
            <person name="Zheng Y."/>
            <person name="Lin W."/>
            <person name="Duan Y."/>
            <person name="Cao H."/>
            <person name="Xiong S."/>
            <person name="Wang X."/>
            <person name="Wei L."/>
            <person name="Li C."/>
            <person name="Ma Q."/>
            <person name="Ju M."/>
            <person name="Zhao R."/>
            <person name="Li G."/>
            <person name="Mu C."/>
            <person name="Tian Q."/>
            <person name="Mei H."/>
            <person name="Zhang T."/>
            <person name="Gao T."/>
            <person name="Zhang H."/>
        </authorList>
    </citation>
    <scope>NUCLEOTIDE SEQUENCE</scope>
    <source>
        <strain evidence="2">KEN1</strain>
    </source>
</reference>
<dbReference type="InterPro" id="IPR043502">
    <property type="entry name" value="DNA/RNA_pol_sf"/>
</dbReference>
<dbReference type="PROSITE" id="PS50994">
    <property type="entry name" value="INTEGRASE"/>
    <property type="match status" value="1"/>
</dbReference>
<feature type="domain" description="Integrase catalytic" evidence="1">
    <location>
        <begin position="1"/>
        <end position="131"/>
    </location>
</feature>
<dbReference type="GO" id="GO:0003676">
    <property type="term" value="F:nucleic acid binding"/>
    <property type="evidence" value="ECO:0007669"/>
    <property type="project" value="InterPro"/>
</dbReference>
<name>A0AAW2XYR6_9LAMI</name>
<dbReference type="InterPro" id="IPR001584">
    <property type="entry name" value="Integrase_cat-core"/>
</dbReference>
<dbReference type="SUPFAM" id="SSF56672">
    <property type="entry name" value="DNA/RNA polymerases"/>
    <property type="match status" value="1"/>
</dbReference>
<protein>
    <submittedName>
        <fullName evidence="2">Retrovirus-related Pol polyprotein from transposon RE1</fullName>
    </submittedName>
</protein>
<dbReference type="InterPro" id="IPR036397">
    <property type="entry name" value="RNaseH_sf"/>
</dbReference>
<dbReference type="EMBL" id="JACGWN010000002">
    <property type="protein sequence ID" value="KAL0459159.1"/>
    <property type="molecule type" value="Genomic_DNA"/>
</dbReference>
<proteinExistence type="predicted"/>